<dbReference type="AlphaFoldDB" id="A0A7X1NV73"/>
<dbReference type="Gene3D" id="3.40.630.30">
    <property type="match status" value="1"/>
</dbReference>
<gene>
    <name evidence="2" type="ORF">F8S09_06845</name>
</gene>
<proteinExistence type="predicted"/>
<dbReference type="SUPFAM" id="SSF55729">
    <property type="entry name" value="Acyl-CoA N-acyltransferases (Nat)"/>
    <property type="match status" value="1"/>
</dbReference>
<name>A0A7X1NV73_9DEIO</name>
<sequence>MHLRSLGYRTDLIFARSRGRVTDLGEAVAVANPHSPSHYFGNLLIFRRPPQPGDLPHWETLFARHIGQPPETPHRLFGWDVPAEGKADWTQFLRAGYHLEENVVMAAPRLRPPPQPNTRAEYRPLADTDEEWAQALGNQIASREDGYDEDRYRRFKEGQLRGLREMCRAGQGFWYGAFLDGRLVADLGVFSDGEGLLRYQSVGTDPAYRRQGLCGSLTFFAGEHARAHFGAERLVIVADEHYVAKRVYSSVGFQDAERQQLLLHVSR</sequence>
<dbReference type="CDD" id="cd04301">
    <property type="entry name" value="NAT_SF"/>
    <property type="match status" value="1"/>
</dbReference>
<keyword evidence="3" id="KW-1185">Reference proteome</keyword>
<evidence type="ECO:0000313" key="3">
    <source>
        <dbReference type="Proteomes" id="UP000484842"/>
    </source>
</evidence>
<dbReference type="EMBL" id="WBSL01000002">
    <property type="protein sequence ID" value="MPY66413.1"/>
    <property type="molecule type" value="Genomic_DNA"/>
</dbReference>
<evidence type="ECO:0000259" key="1">
    <source>
        <dbReference type="PROSITE" id="PS51186"/>
    </source>
</evidence>
<dbReference type="InterPro" id="IPR016181">
    <property type="entry name" value="Acyl_CoA_acyltransferase"/>
</dbReference>
<organism evidence="2 3">
    <name type="scientific">Deinococcus terrestris</name>
    <dbReference type="NCBI Taxonomy" id="2651870"/>
    <lineage>
        <taxon>Bacteria</taxon>
        <taxon>Thermotogati</taxon>
        <taxon>Deinococcota</taxon>
        <taxon>Deinococci</taxon>
        <taxon>Deinococcales</taxon>
        <taxon>Deinococcaceae</taxon>
        <taxon>Deinococcus</taxon>
    </lineage>
</organism>
<comment type="caution">
    <text evidence="2">The sequence shown here is derived from an EMBL/GenBank/DDBJ whole genome shotgun (WGS) entry which is preliminary data.</text>
</comment>
<reference evidence="2 3" key="1">
    <citation type="submission" date="2019-10" db="EMBL/GenBank/DDBJ databases">
        <title>Deinococcus sp. isolated from soil.</title>
        <authorList>
            <person name="Li Y."/>
            <person name="Wang J."/>
        </authorList>
    </citation>
    <scope>NUCLEOTIDE SEQUENCE [LARGE SCALE GENOMIC DNA]</scope>
    <source>
        <strain evidence="2 3">SDU3-2</strain>
    </source>
</reference>
<protein>
    <submittedName>
        <fullName evidence="2">GNAT family N-acetyltransferase</fullName>
    </submittedName>
</protein>
<evidence type="ECO:0000313" key="2">
    <source>
        <dbReference type="EMBL" id="MPY66413.1"/>
    </source>
</evidence>
<dbReference type="PROSITE" id="PS51186">
    <property type="entry name" value="GNAT"/>
    <property type="match status" value="1"/>
</dbReference>
<keyword evidence="2" id="KW-0808">Transferase</keyword>
<feature type="domain" description="N-acetyltransferase" evidence="1">
    <location>
        <begin position="120"/>
        <end position="267"/>
    </location>
</feature>
<accession>A0A7X1NV73</accession>
<dbReference type="InterPro" id="IPR000182">
    <property type="entry name" value="GNAT_dom"/>
</dbReference>
<dbReference type="RefSeq" id="WP_152870465.1">
    <property type="nucleotide sequence ID" value="NZ_WBSL01000002.1"/>
</dbReference>
<dbReference type="Pfam" id="PF00583">
    <property type="entry name" value="Acetyltransf_1"/>
    <property type="match status" value="1"/>
</dbReference>
<dbReference type="GO" id="GO:0016747">
    <property type="term" value="F:acyltransferase activity, transferring groups other than amino-acyl groups"/>
    <property type="evidence" value="ECO:0007669"/>
    <property type="project" value="InterPro"/>
</dbReference>
<dbReference type="Proteomes" id="UP000484842">
    <property type="component" value="Unassembled WGS sequence"/>
</dbReference>